<protein>
    <submittedName>
        <fullName evidence="6">Serrate RNA effector molecule-like isoform X2</fullName>
    </submittedName>
</protein>
<dbReference type="PANTHER" id="PTHR13165">
    <property type="entry name" value="ARSENITE-RESISTANCE PROTEIN 2"/>
    <property type="match status" value="1"/>
</dbReference>
<comment type="subcellular location">
    <subcellularLocation>
        <location evidence="1">Nucleus</location>
    </subcellularLocation>
</comment>
<proteinExistence type="inferred from homology"/>
<evidence type="ECO:0000256" key="2">
    <source>
        <dbReference type="ARBA" id="ARBA00005407"/>
    </source>
</evidence>
<evidence type="ECO:0000256" key="1">
    <source>
        <dbReference type="ARBA" id="ARBA00004123"/>
    </source>
</evidence>
<dbReference type="PANTHER" id="PTHR13165:SF0">
    <property type="entry name" value="SERRATE RNA EFFECTOR MOLECULE HOMOLOG"/>
    <property type="match status" value="1"/>
</dbReference>
<evidence type="ECO:0000313" key="7">
    <source>
        <dbReference type="Proteomes" id="UP000623129"/>
    </source>
</evidence>
<feature type="compositionally biased region" description="Low complexity" evidence="4">
    <location>
        <begin position="32"/>
        <end position="44"/>
    </location>
</feature>
<dbReference type="Pfam" id="PF12066">
    <property type="entry name" value="SERRATE_Ars2_N"/>
    <property type="match status" value="1"/>
</dbReference>
<feature type="compositionally biased region" description="Basic and acidic residues" evidence="4">
    <location>
        <begin position="51"/>
        <end position="65"/>
    </location>
</feature>
<dbReference type="Pfam" id="PF04959">
    <property type="entry name" value="ARS2"/>
    <property type="match status" value="1"/>
</dbReference>
<feature type="compositionally biased region" description="Low complexity" evidence="4">
    <location>
        <begin position="66"/>
        <end position="75"/>
    </location>
</feature>
<dbReference type="InterPro" id="IPR039727">
    <property type="entry name" value="SE/Ars2"/>
</dbReference>
<name>A0A833QZR8_9POAL</name>
<dbReference type="AlphaFoldDB" id="A0A833QZR8"/>
<feature type="region of interest" description="Disordered" evidence="4">
    <location>
        <begin position="507"/>
        <end position="585"/>
    </location>
</feature>
<dbReference type="GO" id="GO:0016604">
    <property type="term" value="C:nuclear body"/>
    <property type="evidence" value="ECO:0007669"/>
    <property type="project" value="TreeGrafter"/>
</dbReference>
<sequence length="708" mass="78528">MADVINMSAGNLDLNRSPSGSDECSPSAGNHELPNPNPRSSSPSLHPPPPPRDRDRDEDFYRRSPSDSPSPSPYSLREHRRSPPLRRASPTYSPPPYYNKRSRRDDGGFGWRTGSPREDRRYGYEFGGGRGGFGDDRPHGRFNRNSDWSDAGFGGYGDAPISSQREGLMTYKQFIQVLEDDILPAEAERRYQEYRNEYITTQKRAYFELHKEEDWLKEKYHPTNLVSVIEKRNEQAKSLAKELLSDLQNGTLDIGPEKVPTKQAEESDANSDESDSGGKRRRRTKAKDKDLSSAPRAHPISSEQHRIQLDIDRSQSLARKLDSEKGIEGNILADLDKSEGGPMGPIIIIRGPSTVKGLEGIELLDTLLTYLWRVHGIDYYGMKESHEAKDLRHIRGDAKAGSGSDESGSDWVKRLDSHWKERINGQDPLVVLSAKDKIEAVSGEVLDPLTRKIRDEKYGWKYGCGAKGCTKLFHAPEFVHKHLKLKHPELVVELTAKMREEIYHQNYINDPNAPGGTPVMQQPAPQDRMRRRPPLANRLRDERGGPRRDEDRGNKRRAEGSPTREGDEAEAKNGDDPMFDAFGGRGPRGGGAPFLAEFPPPPILMPVPGAGPLGPFVPAPPEVAMRMMREQGGGPAPFDTSNGGPPAIGGGGVGGRKAGMLGVPPVIGGSAPLIAIPPAFQHDPRRIRSYRDLDAPEDEVTVLDYRSL</sequence>
<evidence type="ECO:0000256" key="3">
    <source>
        <dbReference type="ARBA" id="ARBA00023242"/>
    </source>
</evidence>
<dbReference type="InterPro" id="IPR007042">
    <property type="entry name" value="SERRATE/Ars2_C"/>
</dbReference>
<dbReference type="GO" id="GO:0031053">
    <property type="term" value="P:primary miRNA processing"/>
    <property type="evidence" value="ECO:0007669"/>
    <property type="project" value="TreeGrafter"/>
</dbReference>
<feature type="domain" description="C2H2-type" evidence="5">
    <location>
        <begin position="464"/>
        <end position="487"/>
    </location>
</feature>
<feature type="compositionally biased region" description="Acidic residues" evidence="4">
    <location>
        <begin position="266"/>
        <end position="275"/>
    </location>
</feature>
<dbReference type="EMBL" id="SWLB01000017">
    <property type="protein sequence ID" value="KAF3327424.1"/>
    <property type="molecule type" value="Genomic_DNA"/>
</dbReference>
<feature type="compositionally biased region" description="Basic and acidic residues" evidence="4">
    <location>
        <begin position="538"/>
        <end position="575"/>
    </location>
</feature>
<comment type="caution">
    <text evidence="6">The sequence shown here is derived from an EMBL/GenBank/DDBJ whole genome shotgun (WGS) entry which is preliminary data.</text>
</comment>
<feature type="region of interest" description="Disordered" evidence="4">
    <location>
        <begin position="1"/>
        <end position="149"/>
    </location>
</feature>
<dbReference type="InterPro" id="IPR013087">
    <property type="entry name" value="Znf_C2H2_type"/>
</dbReference>
<feature type="region of interest" description="Disordered" evidence="4">
    <location>
        <begin position="250"/>
        <end position="309"/>
    </location>
</feature>
<dbReference type="InterPro" id="IPR021933">
    <property type="entry name" value="SERRATE/Ars2_N"/>
</dbReference>
<evidence type="ECO:0000256" key="4">
    <source>
        <dbReference type="SAM" id="MobiDB-lite"/>
    </source>
</evidence>
<reference evidence="6" key="1">
    <citation type="submission" date="2020-01" db="EMBL/GenBank/DDBJ databases">
        <title>Genome sequence of Kobresia littledalei, the first chromosome-level genome in the family Cyperaceae.</title>
        <authorList>
            <person name="Qu G."/>
        </authorList>
    </citation>
    <scope>NUCLEOTIDE SEQUENCE</scope>
    <source>
        <strain evidence="6">C.B.Clarke</strain>
        <tissue evidence="6">Leaf</tissue>
    </source>
</reference>
<evidence type="ECO:0000259" key="5">
    <source>
        <dbReference type="PROSITE" id="PS00028"/>
    </source>
</evidence>
<keyword evidence="7" id="KW-1185">Reference proteome</keyword>
<dbReference type="PROSITE" id="PS00028">
    <property type="entry name" value="ZINC_FINGER_C2H2_1"/>
    <property type="match status" value="1"/>
</dbReference>
<feature type="compositionally biased region" description="Polar residues" evidence="4">
    <location>
        <begin position="14"/>
        <end position="28"/>
    </location>
</feature>
<keyword evidence="3" id="KW-0539">Nucleus</keyword>
<feature type="compositionally biased region" description="Basic and acidic residues" evidence="4">
    <location>
        <begin position="255"/>
        <end position="265"/>
    </location>
</feature>
<gene>
    <name evidence="6" type="ORF">FCM35_KLT07542</name>
</gene>
<accession>A0A833QZR8</accession>
<organism evidence="6 7">
    <name type="scientific">Carex littledalei</name>
    <dbReference type="NCBI Taxonomy" id="544730"/>
    <lineage>
        <taxon>Eukaryota</taxon>
        <taxon>Viridiplantae</taxon>
        <taxon>Streptophyta</taxon>
        <taxon>Embryophyta</taxon>
        <taxon>Tracheophyta</taxon>
        <taxon>Spermatophyta</taxon>
        <taxon>Magnoliopsida</taxon>
        <taxon>Liliopsida</taxon>
        <taxon>Poales</taxon>
        <taxon>Cyperaceae</taxon>
        <taxon>Cyperoideae</taxon>
        <taxon>Cariceae</taxon>
        <taxon>Carex</taxon>
        <taxon>Carex subgen. Euthyceras</taxon>
    </lineage>
</organism>
<comment type="similarity">
    <text evidence="2">Belongs to the ARS2 family.</text>
</comment>
<dbReference type="OrthoDB" id="342064at2759"/>
<evidence type="ECO:0000313" key="6">
    <source>
        <dbReference type="EMBL" id="KAF3327424.1"/>
    </source>
</evidence>
<dbReference type="Proteomes" id="UP000623129">
    <property type="component" value="Unassembled WGS sequence"/>
</dbReference>